<dbReference type="Gene3D" id="3.40.50.300">
    <property type="entry name" value="P-loop containing nucleotide triphosphate hydrolases"/>
    <property type="match status" value="2"/>
</dbReference>
<evidence type="ECO:0000256" key="8">
    <source>
        <dbReference type="ARBA" id="ARBA00023136"/>
    </source>
</evidence>
<comment type="subcellular location">
    <subcellularLocation>
        <location evidence="1">Cell membrane</location>
        <topology evidence="1">Peripheral membrane protein</topology>
    </subcellularLocation>
</comment>
<dbReference type="PROSITE" id="PS00211">
    <property type="entry name" value="ABC_TRANSPORTER_1"/>
    <property type="match status" value="2"/>
</dbReference>
<dbReference type="AlphaFoldDB" id="A0A926I6W8"/>
<evidence type="ECO:0000256" key="2">
    <source>
        <dbReference type="ARBA" id="ARBA00022448"/>
    </source>
</evidence>
<keyword evidence="2" id="KW-0813">Transport</keyword>
<keyword evidence="5" id="KW-0547">Nucleotide-binding</keyword>
<dbReference type="InterPro" id="IPR050107">
    <property type="entry name" value="ABC_carbohydrate_import_ATPase"/>
</dbReference>
<keyword evidence="4" id="KW-0677">Repeat</keyword>
<dbReference type="CDD" id="cd03216">
    <property type="entry name" value="ABC_Carb_Monos_I"/>
    <property type="match status" value="1"/>
</dbReference>
<evidence type="ECO:0000313" key="10">
    <source>
        <dbReference type="EMBL" id="MBC8559232.1"/>
    </source>
</evidence>
<keyword evidence="11" id="KW-1185">Reference proteome</keyword>
<keyword evidence="8" id="KW-0472">Membrane</keyword>
<dbReference type="Proteomes" id="UP000610760">
    <property type="component" value="Unassembled WGS sequence"/>
</dbReference>
<dbReference type="CDD" id="cd03215">
    <property type="entry name" value="ABC_Carb_Monos_II"/>
    <property type="match status" value="1"/>
</dbReference>
<sequence length="501" mass="55406">MSETILEMRGICKSFASVPVLKSIDFTLQQGEIHALVGGNGAGKSTLMKIMTGVYTKDSGEVYVRGEKKEIHNTTDAKNNGIAMIFQELSLIQTMTVAENIFLGQELSKFGIRDTKTMNKKAEEILNNLGIDVSPTTTVNQLSVGMSQMIEIAKALSKDAKILVLDEPTASLSDSETAQLFRIMRDLKAQGVSMVYISHRMNEILEIADSITILRDGQLVLTDSIENMNLEKIISHLVGGESSQKKFEWVERTYDTDGEDILDIRNLKINDKINDISFSLKKGEILGFAGLMGSGRTEILETLFGIRKKQGGEVYVDGKPVRTNSVSDAIRSGFALIPEDRRKQGLVLMHTVKDNAVLPILKKMVYRHTPIVNDKAADQMTTENVSQLNIVTSGIKKTISELSGGNQQKVVLAKWLNMKPRIMMLDEPTAGVDIGAKSEIIDIIRKFADEGNAVLFVSSELTELMAVCDRIITLFDGRITGEIARRDIQTEEELQNAIQQC</sequence>
<dbReference type="SUPFAM" id="SSF52540">
    <property type="entry name" value="P-loop containing nucleoside triphosphate hydrolases"/>
    <property type="match status" value="2"/>
</dbReference>
<accession>A0A926I6W8</accession>
<feature type="domain" description="ABC transporter" evidence="9">
    <location>
        <begin position="6"/>
        <end position="241"/>
    </location>
</feature>
<dbReference type="InterPro" id="IPR027417">
    <property type="entry name" value="P-loop_NTPase"/>
</dbReference>
<dbReference type="PROSITE" id="PS50893">
    <property type="entry name" value="ABC_TRANSPORTER_2"/>
    <property type="match status" value="2"/>
</dbReference>
<protein>
    <submittedName>
        <fullName evidence="10">Sugar ABC transporter ATP-binding protein</fullName>
    </submittedName>
</protein>
<evidence type="ECO:0000256" key="3">
    <source>
        <dbReference type="ARBA" id="ARBA00022475"/>
    </source>
</evidence>
<proteinExistence type="predicted"/>
<keyword evidence="3" id="KW-1003">Cell membrane</keyword>
<evidence type="ECO:0000256" key="4">
    <source>
        <dbReference type="ARBA" id="ARBA00022737"/>
    </source>
</evidence>
<dbReference type="SMART" id="SM00382">
    <property type="entry name" value="AAA"/>
    <property type="match status" value="2"/>
</dbReference>
<keyword evidence="6 10" id="KW-0067">ATP-binding</keyword>
<evidence type="ECO:0000259" key="9">
    <source>
        <dbReference type="PROSITE" id="PS50893"/>
    </source>
</evidence>
<name>A0A926I6W8_9FIRM</name>
<dbReference type="PANTHER" id="PTHR43790">
    <property type="entry name" value="CARBOHYDRATE TRANSPORT ATP-BINDING PROTEIN MG119-RELATED"/>
    <property type="match status" value="1"/>
</dbReference>
<reference evidence="10" key="1">
    <citation type="submission" date="2020-08" db="EMBL/GenBank/DDBJ databases">
        <title>Genome public.</title>
        <authorList>
            <person name="Liu C."/>
            <person name="Sun Q."/>
        </authorList>
    </citation>
    <scope>NUCLEOTIDE SEQUENCE</scope>
    <source>
        <strain evidence="10">NSJ-33</strain>
    </source>
</reference>
<dbReference type="EMBL" id="JACRSV010000001">
    <property type="protein sequence ID" value="MBC8559232.1"/>
    <property type="molecule type" value="Genomic_DNA"/>
</dbReference>
<evidence type="ECO:0000256" key="7">
    <source>
        <dbReference type="ARBA" id="ARBA00022967"/>
    </source>
</evidence>
<dbReference type="GO" id="GO:0005886">
    <property type="term" value="C:plasma membrane"/>
    <property type="evidence" value="ECO:0007669"/>
    <property type="project" value="UniProtKB-SubCell"/>
</dbReference>
<dbReference type="FunFam" id="3.40.50.300:FF:000127">
    <property type="entry name" value="Ribose import ATP-binding protein RbsA"/>
    <property type="match status" value="1"/>
</dbReference>
<evidence type="ECO:0000256" key="6">
    <source>
        <dbReference type="ARBA" id="ARBA00022840"/>
    </source>
</evidence>
<keyword evidence="7" id="KW-1278">Translocase</keyword>
<dbReference type="InterPro" id="IPR017871">
    <property type="entry name" value="ABC_transporter-like_CS"/>
</dbReference>
<feature type="domain" description="ABC transporter" evidence="9">
    <location>
        <begin position="256"/>
        <end position="501"/>
    </location>
</feature>
<gene>
    <name evidence="10" type="ORF">H8710_04020</name>
</gene>
<organism evidence="10 11">
    <name type="scientific">Fumia xinanensis</name>
    <dbReference type="NCBI Taxonomy" id="2763659"/>
    <lineage>
        <taxon>Bacteria</taxon>
        <taxon>Bacillati</taxon>
        <taxon>Bacillota</taxon>
        <taxon>Clostridia</taxon>
        <taxon>Eubacteriales</taxon>
        <taxon>Oscillospiraceae</taxon>
        <taxon>Fumia</taxon>
    </lineage>
</organism>
<evidence type="ECO:0000256" key="1">
    <source>
        <dbReference type="ARBA" id="ARBA00004202"/>
    </source>
</evidence>
<evidence type="ECO:0000313" key="11">
    <source>
        <dbReference type="Proteomes" id="UP000610760"/>
    </source>
</evidence>
<dbReference type="InterPro" id="IPR003593">
    <property type="entry name" value="AAA+_ATPase"/>
</dbReference>
<evidence type="ECO:0000256" key="5">
    <source>
        <dbReference type="ARBA" id="ARBA00022741"/>
    </source>
</evidence>
<dbReference type="PANTHER" id="PTHR43790:SF9">
    <property type="entry name" value="GALACTOFURANOSE TRANSPORTER ATP-BINDING PROTEIN YTFR"/>
    <property type="match status" value="1"/>
</dbReference>
<dbReference type="GO" id="GO:0016887">
    <property type="term" value="F:ATP hydrolysis activity"/>
    <property type="evidence" value="ECO:0007669"/>
    <property type="project" value="InterPro"/>
</dbReference>
<dbReference type="Pfam" id="PF00005">
    <property type="entry name" value="ABC_tran"/>
    <property type="match status" value="2"/>
</dbReference>
<dbReference type="GO" id="GO:0005524">
    <property type="term" value="F:ATP binding"/>
    <property type="evidence" value="ECO:0007669"/>
    <property type="project" value="UniProtKB-KW"/>
</dbReference>
<dbReference type="InterPro" id="IPR003439">
    <property type="entry name" value="ABC_transporter-like_ATP-bd"/>
</dbReference>
<comment type="caution">
    <text evidence="10">The sequence shown here is derived from an EMBL/GenBank/DDBJ whole genome shotgun (WGS) entry which is preliminary data.</text>
</comment>
<dbReference type="RefSeq" id="WP_249294119.1">
    <property type="nucleotide sequence ID" value="NZ_JACRSV010000001.1"/>
</dbReference>